<protein>
    <submittedName>
        <fullName evidence="6">Rieske (2Fe-2S) protein</fullName>
    </submittedName>
</protein>
<keyword evidence="2" id="KW-0479">Metal-binding</keyword>
<dbReference type="PANTHER" id="PTHR21496">
    <property type="entry name" value="FERREDOXIN-RELATED"/>
    <property type="match status" value="1"/>
</dbReference>
<evidence type="ECO:0000256" key="2">
    <source>
        <dbReference type="ARBA" id="ARBA00022723"/>
    </source>
</evidence>
<dbReference type="GO" id="GO:0046872">
    <property type="term" value="F:metal ion binding"/>
    <property type="evidence" value="ECO:0007669"/>
    <property type="project" value="UniProtKB-KW"/>
</dbReference>
<dbReference type="PANTHER" id="PTHR21496:SF23">
    <property type="entry name" value="3-PHENYLPROPIONATE_CINNAMIC ACID DIOXYGENASE FERREDOXIN SUBUNIT"/>
    <property type="match status" value="1"/>
</dbReference>
<sequence length="113" mass="12267">MSVQTSGTIRLASVGDIPEGQGREFRVGDRFVAIFQHKGQFFAIEDVCPHAGAPLNNGPVYSGTVTCLWHGWKFSLTDGLCTNLPKAPAVPTYPVTIQGQDIYVTLPPPPERK</sequence>
<feature type="domain" description="Rieske" evidence="5">
    <location>
        <begin position="9"/>
        <end position="104"/>
    </location>
</feature>
<dbReference type="Gene3D" id="2.102.10.10">
    <property type="entry name" value="Rieske [2Fe-2S] iron-sulphur domain"/>
    <property type="match status" value="1"/>
</dbReference>
<evidence type="ECO:0000256" key="4">
    <source>
        <dbReference type="ARBA" id="ARBA00023014"/>
    </source>
</evidence>
<dbReference type="InterPro" id="IPR036922">
    <property type="entry name" value="Rieske_2Fe-2S_sf"/>
</dbReference>
<proteinExistence type="predicted"/>
<evidence type="ECO:0000256" key="1">
    <source>
        <dbReference type="ARBA" id="ARBA00022714"/>
    </source>
</evidence>
<organism evidence="6 7">
    <name type="scientific">Tectimicrobiota bacterium</name>
    <dbReference type="NCBI Taxonomy" id="2528274"/>
    <lineage>
        <taxon>Bacteria</taxon>
        <taxon>Pseudomonadati</taxon>
        <taxon>Nitrospinota/Tectimicrobiota group</taxon>
        <taxon>Candidatus Tectimicrobiota</taxon>
    </lineage>
</organism>
<dbReference type="PROSITE" id="PS51296">
    <property type="entry name" value="RIESKE"/>
    <property type="match status" value="1"/>
</dbReference>
<dbReference type="GO" id="GO:0051537">
    <property type="term" value="F:2 iron, 2 sulfur cluster binding"/>
    <property type="evidence" value="ECO:0007669"/>
    <property type="project" value="UniProtKB-KW"/>
</dbReference>
<reference evidence="6" key="1">
    <citation type="submission" date="2019-03" db="EMBL/GenBank/DDBJ databases">
        <title>Lake Tanganyika Metagenome-Assembled Genomes (MAGs).</title>
        <authorList>
            <person name="Tran P."/>
        </authorList>
    </citation>
    <scope>NUCLEOTIDE SEQUENCE</scope>
    <source>
        <strain evidence="6">K_DeepCast_65m_m2_066</strain>
    </source>
</reference>
<keyword evidence="1" id="KW-0001">2Fe-2S</keyword>
<accession>A0A938B2J1</accession>
<dbReference type="Pfam" id="PF00355">
    <property type="entry name" value="Rieske"/>
    <property type="match status" value="1"/>
</dbReference>
<keyword evidence="4" id="KW-0411">Iron-sulfur</keyword>
<evidence type="ECO:0000259" key="5">
    <source>
        <dbReference type="PROSITE" id="PS51296"/>
    </source>
</evidence>
<dbReference type="SUPFAM" id="SSF50022">
    <property type="entry name" value="ISP domain"/>
    <property type="match status" value="1"/>
</dbReference>
<name>A0A938B2J1_UNCTE</name>
<comment type="caution">
    <text evidence="6">The sequence shown here is derived from an EMBL/GenBank/DDBJ whole genome shotgun (WGS) entry which is preliminary data.</text>
</comment>
<evidence type="ECO:0000313" key="7">
    <source>
        <dbReference type="Proteomes" id="UP000712673"/>
    </source>
</evidence>
<evidence type="ECO:0000313" key="6">
    <source>
        <dbReference type="EMBL" id="MBM3224069.1"/>
    </source>
</evidence>
<dbReference type="InterPro" id="IPR017941">
    <property type="entry name" value="Rieske_2Fe-2S"/>
</dbReference>
<dbReference type="Proteomes" id="UP000712673">
    <property type="component" value="Unassembled WGS sequence"/>
</dbReference>
<evidence type="ECO:0000256" key="3">
    <source>
        <dbReference type="ARBA" id="ARBA00023004"/>
    </source>
</evidence>
<gene>
    <name evidence="6" type="ORF">FJZ47_09735</name>
</gene>
<dbReference type="EMBL" id="VGLS01000253">
    <property type="protein sequence ID" value="MBM3224069.1"/>
    <property type="molecule type" value="Genomic_DNA"/>
</dbReference>
<dbReference type="AlphaFoldDB" id="A0A938B2J1"/>
<keyword evidence="3" id="KW-0408">Iron</keyword>